<dbReference type="PANTHER" id="PTHR43553:SF24">
    <property type="entry name" value="ENERGY-COUPLING FACTOR TRANSPORTER ATP-BINDING PROTEIN ECFA1"/>
    <property type="match status" value="1"/>
</dbReference>
<proteinExistence type="inferred from homology"/>
<gene>
    <name evidence="7" type="ORF">JOF45_002451</name>
</gene>
<dbReference type="InterPro" id="IPR003439">
    <property type="entry name" value="ABC_transporter-like_ATP-bd"/>
</dbReference>
<feature type="domain" description="ABC transporter" evidence="6">
    <location>
        <begin position="10"/>
        <end position="246"/>
    </location>
</feature>
<accession>A0ABS4T4Q9</accession>
<name>A0ABS4T4Q9_9MICC</name>
<dbReference type="Pfam" id="PF00005">
    <property type="entry name" value="ABC_tran"/>
    <property type="match status" value="2"/>
</dbReference>
<evidence type="ECO:0000256" key="2">
    <source>
        <dbReference type="ARBA" id="ARBA00022448"/>
    </source>
</evidence>
<organism evidence="7 8">
    <name type="scientific">Nesterenkonia lacusekhoensis</name>
    <dbReference type="NCBI Taxonomy" id="150832"/>
    <lineage>
        <taxon>Bacteria</taxon>
        <taxon>Bacillati</taxon>
        <taxon>Actinomycetota</taxon>
        <taxon>Actinomycetes</taxon>
        <taxon>Micrococcales</taxon>
        <taxon>Micrococcaceae</taxon>
        <taxon>Nesterenkonia</taxon>
    </lineage>
</organism>
<dbReference type="RefSeq" id="WP_210050718.1">
    <property type="nucleotide sequence ID" value="NZ_JAGINX010000001.1"/>
</dbReference>
<sequence>MSDHTAEPVLELTGAGFHHRGARSAALSGVDLRIAPGQMVSVLGAQGSGTSTLCRLAAGLLEDRGRVSGTRTAAAGSGVVMLGDDPEAQQTGMTSYVRDELRLPGRLRGRESHSEPGAGTGACDHAAEAALADLGGAHLLDRRLDSLSGGERQIVALAGLLGLRPALLVLDQPGLSLDAAARTRLLHGLRQYCAEGGAVLIAGHQEDELSAACERRAFLREGQLVELPAGEASSADDGTLEEFGVWSSLPGQTQAQPMSSSPGQARDAGLGSRGSDASEVAESAGPAGSAGPAEAAGQAAPSAVDAVRPVLTVEELSVSRGGTPTLEDFRLSLAPAEIVTLEGANGSGKSTLLRALAGLLGRDADVSGRICSAELALDELPAHRRAGTLAWVGQDPSAQLSASTVRAELERSVPLPRHRRRDRAAVRAARDGVVTELLHRTGLSEAAQSHPYDLSPARQKDLVIATALLLRPQVLLLDEPTLGRDHPGMQRLTGLLRDVAAAGAAVLTTTHDLAWAEQVAQRRVRLDSTHDHSSTHRPRTTAETDPPEPKGP</sequence>
<feature type="compositionally biased region" description="Low complexity" evidence="5">
    <location>
        <begin position="277"/>
        <end position="301"/>
    </location>
</feature>
<keyword evidence="8" id="KW-1185">Reference proteome</keyword>
<reference evidence="7 8" key="1">
    <citation type="submission" date="2021-03" db="EMBL/GenBank/DDBJ databases">
        <title>Sequencing the genomes of 1000 actinobacteria strains.</title>
        <authorList>
            <person name="Klenk H.-P."/>
        </authorList>
    </citation>
    <scope>NUCLEOTIDE SEQUENCE [LARGE SCALE GENOMIC DNA]</scope>
    <source>
        <strain evidence="7 8">DSM 12544</strain>
    </source>
</reference>
<keyword evidence="3" id="KW-0547">Nucleotide-binding</keyword>
<evidence type="ECO:0000256" key="1">
    <source>
        <dbReference type="ARBA" id="ARBA00005417"/>
    </source>
</evidence>
<dbReference type="CDD" id="cd03225">
    <property type="entry name" value="ABC_cobalt_CbiO_domain1"/>
    <property type="match status" value="1"/>
</dbReference>
<feature type="region of interest" description="Disordered" evidence="5">
    <location>
        <begin position="250"/>
        <end position="301"/>
    </location>
</feature>
<protein>
    <submittedName>
        <fullName evidence="7">Energy-coupling factor transport system ATP-binding protein</fullName>
        <ecNumber evidence="7">3.6.3.-</ecNumber>
    </submittedName>
</protein>
<evidence type="ECO:0000256" key="4">
    <source>
        <dbReference type="ARBA" id="ARBA00022840"/>
    </source>
</evidence>
<dbReference type="SUPFAM" id="SSF52540">
    <property type="entry name" value="P-loop containing nucleoside triphosphate hydrolases"/>
    <property type="match status" value="2"/>
</dbReference>
<dbReference type="InterPro" id="IPR003593">
    <property type="entry name" value="AAA+_ATPase"/>
</dbReference>
<dbReference type="Gene3D" id="3.40.50.300">
    <property type="entry name" value="P-loop containing nucleotide triphosphate hydrolases"/>
    <property type="match status" value="2"/>
</dbReference>
<feature type="domain" description="ABC transporter" evidence="6">
    <location>
        <begin position="311"/>
        <end position="552"/>
    </location>
</feature>
<keyword evidence="7" id="KW-0378">Hydrolase</keyword>
<keyword evidence="4 7" id="KW-0067">ATP-binding</keyword>
<dbReference type="EMBL" id="JAGINX010000001">
    <property type="protein sequence ID" value="MBP2319432.1"/>
    <property type="molecule type" value="Genomic_DNA"/>
</dbReference>
<dbReference type="InterPro" id="IPR027417">
    <property type="entry name" value="P-loop_NTPase"/>
</dbReference>
<dbReference type="GO" id="GO:0016787">
    <property type="term" value="F:hydrolase activity"/>
    <property type="evidence" value="ECO:0007669"/>
    <property type="project" value="UniProtKB-KW"/>
</dbReference>
<dbReference type="PROSITE" id="PS50893">
    <property type="entry name" value="ABC_TRANSPORTER_2"/>
    <property type="match status" value="2"/>
</dbReference>
<dbReference type="SMART" id="SM00382">
    <property type="entry name" value="AAA"/>
    <property type="match status" value="2"/>
</dbReference>
<dbReference type="GO" id="GO:0005524">
    <property type="term" value="F:ATP binding"/>
    <property type="evidence" value="ECO:0007669"/>
    <property type="project" value="UniProtKB-KW"/>
</dbReference>
<feature type="compositionally biased region" description="Basic and acidic residues" evidence="5">
    <location>
        <begin position="525"/>
        <end position="534"/>
    </location>
</feature>
<evidence type="ECO:0000313" key="8">
    <source>
        <dbReference type="Proteomes" id="UP001519331"/>
    </source>
</evidence>
<dbReference type="PANTHER" id="PTHR43553">
    <property type="entry name" value="HEAVY METAL TRANSPORTER"/>
    <property type="match status" value="1"/>
</dbReference>
<dbReference type="Proteomes" id="UP001519331">
    <property type="component" value="Unassembled WGS sequence"/>
</dbReference>
<keyword evidence="2" id="KW-0813">Transport</keyword>
<dbReference type="InterPro" id="IPR015856">
    <property type="entry name" value="ABC_transpr_CbiO/EcfA_su"/>
</dbReference>
<comment type="caution">
    <text evidence="7">The sequence shown here is derived from an EMBL/GenBank/DDBJ whole genome shotgun (WGS) entry which is preliminary data.</text>
</comment>
<evidence type="ECO:0000259" key="6">
    <source>
        <dbReference type="PROSITE" id="PS50893"/>
    </source>
</evidence>
<feature type="region of interest" description="Disordered" evidence="5">
    <location>
        <begin position="525"/>
        <end position="552"/>
    </location>
</feature>
<comment type="similarity">
    <text evidence="1">Belongs to the ABC transporter superfamily.</text>
</comment>
<evidence type="ECO:0000256" key="5">
    <source>
        <dbReference type="SAM" id="MobiDB-lite"/>
    </source>
</evidence>
<dbReference type="EC" id="3.6.3.-" evidence="7"/>
<evidence type="ECO:0000256" key="3">
    <source>
        <dbReference type="ARBA" id="ARBA00022741"/>
    </source>
</evidence>
<evidence type="ECO:0000313" key="7">
    <source>
        <dbReference type="EMBL" id="MBP2319432.1"/>
    </source>
</evidence>
<dbReference type="InterPro" id="IPR050095">
    <property type="entry name" value="ECF_ABC_transporter_ATP-bd"/>
</dbReference>
<feature type="compositionally biased region" description="Polar residues" evidence="5">
    <location>
        <begin position="250"/>
        <end position="263"/>
    </location>
</feature>